<evidence type="ECO:0000256" key="5">
    <source>
        <dbReference type="ARBA" id="ARBA00023222"/>
    </source>
</evidence>
<dbReference type="UniPathway" id="UPA00121">
    <property type="reaction ID" value="UER00345"/>
</dbReference>
<keyword evidence="9" id="KW-1185">Reference proteome</keyword>
<dbReference type="Proteomes" id="UP000813824">
    <property type="component" value="Unassembled WGS sequence"/>
</dbReference>
<dbReference type="SUPFAM" id="SSF53850">
    <property type="entry name" value="Periplasmic binding protein-like II"/>
    <property type="match status" value="1"/>
</dbReference>
<name>A0A8K0XRM5_9AGAR</name>
<keyword evidence="5" id="KW-0584">Phenylalanine biosynthesis</keyword>
<organism evidence="8 9">
    <name type="scientific">Cristinia sonorae</name>
    <dbReference type="NCBI Taxonomy" id="1940300"/>
    <lineage>
        <taxon>Eukaryota</taxon>
        <taxon>Fungi</taxon>
        <taxon>Dikarya</taxon>
        <taxon>Basidiomycota</taxon>
        <taxon>Agaricomycotina</taxon>
        <taxon>Agaricomycetes</taxon>
        <taxon>Agaricomycetidae</taxon>
        <taxon>Agaricales</taxon>
        <taxon>Pleurotineae</taxon>
        <taxon>Stephanosporaceae</taxon>
        <taxon>Cristinia</taxon>
    </lineage>
</organism>
<dbReference type="PIRSF" id="PIRSF001500">
    <property type="entry name" value="Chor_mut_pdt_Ppr"/>
    <property type="match status" value="1"/>
</dbReference>
<dbReference type="GO" id="GO:0009094">
    <property type="term" value="P:L-phenylalanine biosynthetic process"/>
    <property type="evidence" value="ECO:0007669"/>
    <property type="project" value="UniProtKB-UniPathway"/>
</dbReference>
<evidence type="ECO:0000256" key="4">
    <source>
        <dbReference type="ARBA" id="ARBA00023141"/>
    </source>
</evidence>
<evidence type="ECO:0000313" key="9">
    <source>
        <dbReference type="Proteomes" id="UP000813824"/>
    </source>
</evidence>
<dbReference type="AlphaFoldDB" id="A0A8K0XRM5"/>
<dbReference type="EC" id="4.2.1.51" evidence="2"/>
<dbReference type="PANTHER" id="PTHR21022">
    <property type="entry name" value="PREPHENATE DEHYDRATASE P PROTEIN"/>
    <property type="match status" value="1"/>
</dbReference>
<evidence type="ECO:0000313" key="8">
    <source>
        <dbReference type="EMBL" id="KAH8102437.1"/>
    </source>
</evidence>
<dbReference type="OrthoDB" id="983542at2759"/>
<keyword evidence="3" id="KW-0028">Amino-acid biosynthesis</keyword>
<feature type="domain" description="Prephenate dehydratase" evidence="7">
    <location>
        <begin position="15"/>
        <end position="205"/>
    </location>
</feature>
<protein>
    <recommendedName>
        <fullName evidence="2">prephenate dehydratase</fullName>
        <ecNumber evidence="2">4.2.1.51</ecNumber>
    </recommendedName>
</protein>
<evidence type="ECO:0000259" key="7">
    <source>
        <dbReference type="PROSITE" id="PS51171"/>
    </source>
</evidence>
<gene>
    <name evidence="8" type="ORF">BXZ70DRAFT_781568</name>
</gene>
<keyword evidence="4" id="KW-0057">Aromatic amino acid biosynthesis</keyword>
<dbReference type="InterPro" id="IPR008242">
    <property type="entry name" value="Chor_mutase/pphenate_deHydtase"/>
</dbReference>
<proteinExistence type="predicted"/>
<evidence type="ECO:0000256" key="6">
    <source>
        <dbReference type="ARBA" id="ARBA00023239"/>
    </source>
</evidence>
<dbReference type="Pfam" id="PF00800">
    <property type="entry name" value="PDT"/>
    <property type="match status" value="1"/>
</dbReference>
<evidence type="ECO:0000256" key="2">
    <source>
        <dbReference type="ARBA" id="ARBA00013147"/>
    </source>
</evidence>
<dbReference type="GO" id="GO:0004664">
    <property type="term" value="F:prephenate dehydratase activity"/>
    <property type="evidence" value="ECO:0007669"/>
    <property type="project" value="UniProtKB-EC"/>
</dbReference>
<sequence>MNINTDRTSSPAFPKVAFLGPAGTYSHQCARDKFGTNVEYVEQPNISAIFDVLSEEIPYAVVPQQNSTFGSVIETYDNLRRDDIGQRIHVKGEITISIQHCLAVRSGIRPEGIKRIVSHEQALGQCAQYLSTHYPDAVRHKAPSTGQAALSLLRSDEVGLDDESELQTKSAAICSVLCAKMNGLEIVQENIQDRNNFTRFYVLSIDAEAKPPQLPESPQLFRALIRLESVHVEGHDLFARRPLQLVMGTLLTTFGVPTTRIDRRPSLNSTPFEDVYFIELEELGAPDYSIDRSGVYASWLHKVHQMAERARSSGVYATLLGVW</sequence>
<evidence type="ECO:0000256" key="3">
    <source>
        <dbReference type="ARBA" id="ARBA00022605"/>
    </source>
</evidence>
<dbReference type="PROSITE" id="PS51171">
    <property type="entry name" value="PREPHENATE_DEHYDR_3"/>
    <property type="match status" value="1"/>
</dbReference>
<dbReference type="CDD" id="cd13532">
    <property type="entry name" value="PBP2_PDT_like"/>
    <property type="match status" value="1"/>
</dbReference>
<reference evidence="8" key="1">
    <citation type="journal article" date="2021" name="New Phytol.">
        <title>Evolutionary innovations through gain and loss of genes in the ectomycorrhizal Boletales.</title>
        <authorList>
            <person name="Wu G."/>
            <person name="Miyauchi S."/>
            <person name="Morin E."/>
            <person name="Kuo A."/>
            <person name="Drula E."/>
            <person name="Varga T."/>
            <person name="Kohler A."/>
            <person name="Feng B."/>
            <person name="Cao Y."/>
            <person name="Lipzen A."/>
            <person name="Daum C."/>
            <person name="Hundley H."/>
            <person name="Pangilinan J."/>
            <person name="Johnson J."/>
            <person name="Barry K."/>
            <person name="LaButti K."/>
            <person name="Ng V."/>
            <person name="Ahrendt S."/>
            <person name="Min B."/>
            <person name="Choi I.G."/>
            <person name="Park H."/>
            <person name="Plett J.M."/>
            <person name="Magnuson J."/>
            <person name="Spatafora J.W."/>
            <person name="Nagy L.G."/>
            <person name="Henrissat B."/>
            <person name="Grigoriev I.V."/>
            <person name="Yang Z.L."/>
            <person name="Xu J."/>
            <person name="Martin F.M."/>
        </authorList>
    </citation>
    <scope>NUCLEOTIDE SEQUENCE</scope>
    <source>
        <strain evidence="8">KKN 215</strain>
    </source>
</reference>
<comment type="caution">
    <text evidence="8">The sequence shown here is derived from an EMBL/GenBank/DDBJ whole genome shotgun (WGS) entry which is preliminary data.</text>
</comment>
<accession>A0A8K0XRM5</accession>
<evidence type="ECO:0000256" key="1">
    <source>
        <dbReference type="ARBA" id="ARBA00004741"/>
    </source>
</evidence>
<dbReference type="EMBL" id="JAEVFJ010000009">
    <property type="protein sequence ID" value="KAH8102437.1"/>
    <property type="molecule type" value="Genomic_DNA"/>
</dbReference>
<dbReference type="Gene3D" id="3.40.190.10">
    <property type="entry name" value="Periplasmic binding protein-like II"/>
    <property type="match status" value="2"/>
</dbReference>
<dbReference type="PANTHER" id="PTHR21022:SF19">
    <property type="entry name" value="PREPHENATE DEHYDRATASE-RELATED"/>
    <property type="match status" value="1"/>
</dbReference>
<dbReference type="GO" id="GO:0005737">
    <property type="term" value="C:cytoplasm"/>
    <property type="evidence" value="ECO:0007669"/>
    <property type="project" value="TreeGrafter"/>
</dbReference>
<dbReference type="InterPro" id="IPR001086">
    <property type="entry name" value="Preph_deHydtase"/>
</dbReference>
<keyword evidence="6" id="KW-0456">Lyase</keyword>
<comment type="pathway">
    <text evidence="1">Amino-acid biosynthesis; L-phenylalanine biosynthesis; phenylpyruvate from prephenate: step 1/1.</text>
</comment>